<keyword evidence="10" id="KW-0804">Transcription</keyword>
<dbReference type="Pfam" id="PF00096">
    <property type="entry name" value="zf-C2H2"/>
    <property type="match status" value="1"/>
</dbReference>
<dbReference type="GO" id="GO:0005634">
    <property type="term" value="C:nucleus"/>
    <property type="evidence" value="ECO:0007669"/>
    <property type="project" value="UniProtKB-SubCell"/>
</dbReference>
<evidence type="ECO:0000256" key="5">
    <source>
        <dbReference type="ARBA" id="ARBA00022737"/>
    </source>
</evidence>
<keyword evidence="5" id="KW-0677">Repeat</keyword>
<evidence type="ECO:0000256" key="12">
    <source>
        <dbReference type="PROSITE-ProRule" id="PRU00042"/>
    </source>
</evidence>
<dbReference type="GO" id="GO:0000978">
    <property type="term" value="F:RNA polymerase II cis-regulatory region sequence-specific DNA binding"/>
    <property type="evidence" value="ECO:0007669"/>
    <property type="project" value="TreeGrafter"/>
</dbReference>
<keyword evidence="7" id="KW-0862">Zinc</keyword>
<feature type="region of interest" description="Disordered" evidence="13">
    <location>
        <begin position="244"/>
        <end position="264"/>
    </location>
</feature>
<keyword evidence="11" id="KW-0539">Nucleus</keyword>
<feature type="domain" description="C2H2-type" evidence="14">
    <location>
        <begin position="17"/>
        <end position="44"/>
    </location>
</feature>
<evidence type="ECO:0000256" key="6">
    <source>
        <dbReference type="ARBA" id="ARBA00022771"/>
    </source>
</evidence>
<evidence type="ECO:0000256" key="9">
    <source>
        <dbReference type="ARBA" id="ARBA00023125"/>
    </source>
</evidence>
<dbReference type="Proteomes" id="UP001377567">
    <property type="component" value="Unassembled WGS sequence"/>
</dbReference>
<evidence type="ECO:0000256" key="3">
    <source>
        <dbReference type="ARBA" id="ARBA00006991"/>
    </source>
</evidence>
<keyword evidence="6 12" id="KW-0863">Zinc-finger</keyword>
<evidence type="ECO:0000256" key="13">
    <source>
        <dbReference type="SAM" id="MobiDB-lite"/>
    </source>
</evidence>
<dbReference type="PROSITE" id="PS00028">
    <property type="entry name" value="ZINC_FINGER_C2H2_1"/>
    <property type="match status" value="2"/>
</dbReference>
<evidence type="ECO:0000313" key="15">
    <source>
        <dbReference type="EMBL" id="GMM54215.1"/>
    </source>
</evidence>
<dbReference type="InterPro" id="IPR051007">
    <property type="entry name" value="creA/MIG_C2H2-ZnF"/>
</dbReference>
<feature type="compositionally biased region" description="Basic and acidic residues" evidence="13">
    <location>
        <begin position="422"/>
        <end position="433"/>
    </location>
</feature>
<dbReference type="PANTHER" id="PTHR47428:SF1">
    <property type="entry name" value="REGULATORY PROTEIN MIG1-RELATED"/>
    <property type="match status" value="1"/>
</dbReference>
<dbReference type="SUPFAM" id="SSF57667">
    <property type="entry name" value="beta-beta-alpha zinc fingers"/>
    <property type="match status" value="1"/>
</dbReference>
<dbReference type="FunFam" id="3.30.160.60:FF:000226">
    <property type="entry name" value="Zinc finger protein 236 variant"/>
    <property type="match status" value="1"/>
</dbReference>
<keyword evidence="16" id="KW-1185">Reference proteome</keyword>
<dbReference type="SMART" id="SM00355">
    <property type="entry name" value="ZnF_C2H2"/>
    <property type="match status" value="2"/>
</dbReference>
<gene>
    <name evidence="15" type="ORF">DAKH74_008310</name>
</gene>
<protein>
    <submittedName>
        <fullName evidence="15">Mig2 protein</fullName>
    </submittedName>
</protein>
<evidence type="ECO:0000256" key="1">
    <source>
        <dbReference type="ARBA" id="ARBA00003767"/>
    </source>
</evidence>
<keyword evidence="8" id="KW-0805">Transcription regulation</keyword>
<evidence type="ECO:0000259" key="14">
    <source>
        <dbReference type="PROSITE" id="PS50157"/>
    </source>
</evidence>
<feature type="compositionally biased region" description="Polar residues" evidence="13">
    <location>
        <begin position="434"/>
        <end position="451"/>
    </location>
</feature>
<evidence type="ECO:0000256" key="2">
    <source>
        <dbReference type="ARBA" id="ARBA00004123"/>
    </source>
</evidence>
<accession>A0AAV5RS11</accession>
<dbReference type="InterPro" id="IPR036236">
    <property type="entry name" value="Znf_C2H2_sf"/>
</dbReference>
<dbReference type="InterPro" id="IPR013087">
    <property type="entry name" value="Znf_C2H2_type"/>
</dbReference>
<reference evidence="15 16" key="1">
    <citation type="journal article" date="2023" name="Elife">
        <title>Identification of key yeast species and microbe-microbe interactions impacting larval growth of Drosophila in the wild.</title>
        <authorList>
            <person name="Mure A."/>
            <person name="Sugiura Y."/>
            <person name="Maeda R."/>
            <person name="Honda K."/>
            <person name="Sakurai N."/>
            <person name="Takahashi Y."/>
            <person name="Watada M."/>
            <person name="Katoh T."/>
            <person name="Gotoh A."/>
            <person name="Gotoh Y."/>
            <person name="Taniguchi I."/>
            <person name="Nakamura K."/>
            <person name="Hayashi T."/>
            <person name="Katayama T."/>
            <person name="Uemura T."/>
            <person name="Hattori Y."/>
        </authorList>
    </citation>
    <scope>NUCLEOTIDE SEQUENCE [LARGE SCALE GENOMIC DNA]</scope>
    <source>
        <strain evidence="15 16">KH-74</strain>
    </source>
</reference>
<feature type="compositionally biased region" description="Basic and acidic residues" evidence="13">
    <location>
        <begin position="324"/>
        <end position="336"/>
    </location>
</feature>
<feature type="region of interest" description="Disordered" evidence="13">
    <location>
        <begin position="405"/>
        <end position="451"/>
    </location>
</feature>
<proteinExistence type="inferred from homology"/>
<organism evidence="15 16">
    <name type="scientific">Maudiozyma humilis</name>
    <name type="common">Sour dough yeast</name>
    <name type="synonym">Kazachstania humilis</name>
    <dbReference type="NCBI Taxonomy" id="51915"/>
    <lineage>
        <taxon>Eukaryota</taxon>
        <taxon>Fungi</taxon>
        <taxon>Dikarya</taxon>
        <taxon>Ascomycota</taxon>
        <taxon>Saccharomycotina</taxon>
        <taxon>Saccharomycetes</taxon>
        <taxon>Saccharomycetales</taxon>
        <taxon>Saccharomycetaceae</taxon>
        <taxon>Maudiozyma</taxon>
    </lineage>
</organism>
<evidence type="ECO:0000256" key="8">
    <source>
        <dbReference type="ARBA" id="ARBA00023015"/>
    </source>
</evidence>
<dbReference type="GO" id="GO:0000433">
    <property type="term" value="P:carbon catabolite repression of transcription from RNA polymerase II promoter by glucose"/>
    <property type="evidence" value="ECO:0007669"/>
    <property type="project" value="TreeGrafter"/>
</dbReference>
<comment type="caution">
    <text evidence="15">The sequence shown here is derived from an EMBL/GenBank/DDBJ whole genome shotgun (WGS) entry which is preliminary data.</text>
</comment>
<dbReference type="PANTHER" id="PTHR47428">
    <property type="entry name" value="REGULATORY PROTEIN MIG1-RELATED"/>
    <property type="match status" value="1"/>
</dbReference>
<feature type="domain" description="C2H2-type" evidence="14">
    <location>
        <begin position="45"/>
        <end position="74"/>
    </location>
</feature>
<dbReference type="AlphaFoldDB" id="A0AAV5RS11"/>
<feature type="region of interest" description="Disordered" evidence="13">
    <location>
        <begin position="321"/>
        <end position="345"/>
    </location>
</feature>
<keyword evidence="9" id="KW-0238">DNA-binding</keyword>
<comment type="subcellular location">
    <subcellularLocation>
        <location evidence="2">Nucleus</location>
    </subcellularLocation>
</comment>
<feature type="compositionally biased region" description="Polar residues" evidence="13">
    <location>
        <begin position="244"/>
        <end position="262"/>
    </location>
</feature>
<evidence type="ECO:0000256" key="10">
    <source>
        <dbReference type="ARBA" id="ARBA00023163"/>
    </source>
</evidence>
<evidence type="ECO:0000256" key="4">
    <source>
        <dbReference type="ARBA" id="ARBA00022723"/>
    </source>
</evidence>
<evidence type="ECO:0000256" key="11">
    <source>
        <dbReference type="ARBA" id="ARBA00023242"/>
    </source>
</evidence>
<dbReference type="Gene3D" id="3.30.160.60">
    <property type="entry name" value="Classic Zinc Finger"/>
    <property type="match status" value="2"/>
</dbReference>
<comment type="function">
    <text evidence="1">May be involved in transcriptional regulation.</text>
</comment>
<evidence type="ECO:0000256" key="7">
    <source>
        <dbReference type="ARBA" id="ARBA00022833"/>
    </source>
</evidence>
<feature type="compositionally biased region" description="Acidic residues" evidence="13">
    <location>
        <begin position="405"/>
        <end position="415"/>
    </location>
</feature>
<dbReference type="GO" id="GO:0005737">
    <property type="term" value="C:cytoplasm"/>
    <property type="evidence" value="ECO:0007669"/>
    <property type="project" value="TreeGrafter"/>
</dbReference>
<keyword evidence="4" id="KW-0479">Metal-binding</keyword>
<comment type="similarity">
    <text evidence="3">Belongs to the krueppel C2H2-type zinc-finger protein family.</text>
</comment>
<evidence type="ECO:0000313" key="16">
    <source>
        <dbReference type="Proteomes" id="UP001377567"/>
    </source>
</evidence>
<dbReference type="PROSITE" id="PS50157">
    <property type="entry name" value="ZINC_FINGER_C2H2_2"/>
    <property type="match status" value="2"/>
</dbReference>
<dbReference type="FunFam" id="3.30.160.60:FF:000018">
    <property type="entry name" value="Krueppel-like factor 15"/>
    <property type="match status" value="1"/>
</dbReference>
<dbReference type="EMBL" id="BTGD01000001">
    <property type="protein sequence ID" value="GMM54215.1"/>
    <property type="molecule type" value="Genomic_DNA"/>
</dbReference>
<sequence>MSRKEAELPTDNSERPYKCNVCNRGFHRLEHKKRHLRTHTGEKPHMCSFPGCGKSFSRSDELKRHIRTHSGATQRKHKRYGSFSRLMQGPVVNIYEENGQQIMYGQPMGGHMQPMALNMQAMSNGMVPMMVPIMQTPMGTPMGNPMMPGAMGTPMVAPMATSYPPYPQYMAGIPPPAPSVSPVQYQVPARTMTPPMHTPTAPVSNGSFTNNMPYVQQQQQQQQQQGLFPTSNSTITLSDASSVFSGHRSANNTSAMSNSGVSSAIMESPCSDVNDAADLHANVPAALAVSGHETRSRKFSSKLKMALTTLPDFTPITSKVRGVGKVEKPKASHDQKPTSNPNSVISLNTALSHSRVDDNDDTSASVVNLKDKTAALNLSNYDYTFLENYPSGRVRQKADFHIEYDDENTSDDENETTNNIEPADKTAESHPHETSSQATDKSVTSSTNCSVQLPPMKNILRQIDVFNKPVN</sequence>
<dbReference type="GO" id="GO:0008270">
    <property type="term" value="F:zinc ion binding"/>
    <property type="evidence" value="ECO:0007669"/>
    <property type="project" value="UniProtKB-KW"/>
</dbReference>
<name>A0AAV5RS11_MAUHU</name>